<accession>A0A6B1F8H2</accession>
<dbReference type="AlphaFoldDB" id="A0A6B1F8H2"/>
<dbReference type="GO" id="GO:0008170">
    <property type="term" value="F:N-methyltransferase activity"/>
    <property type="evidence" value="ECO:0007669"/>
    <property type="project" value="InterPro"/>
</dbReference>
<evidence type="ECO:0000256" key="1">
    <source>
        <dbReference type="ARBA" id="ARBA00006594"/>
    </source>
</evidence>
<keyword evidence="3 5" id="KW-0808">Transferase</keyword>
<evidence type="ECO:0000256" key="3">
    <source>
        <dbReference type="ARBA" id="ARBA00022679"/>
    </source>
</evidence>
<dbReference type="InterPro" id="IPR002941">
    <property type="entry name" value="DNA_methylase_N4/N6"/>
</dbReference>
<comment type="caution">
    <text evidence="5">The sequence shown here is derived from an EMBL/GenBank/DDBJ whole genome shotgun (WGS) entry which is preliminary data.</text>
</comment>
<feature type="domain" description="DNA methylase N-4/N-6" evidence="4">
    <location>
        <begin position="28"/>
        <end position="193"/>
    </location>
</feature>
<dbReference type="InterPro" id="IPR002052">
    <property type="entry name" value="DNA_methylase_N6_adenine_CS"/>
</dbReference>
<evidence type="ECO:0000256" key="2">
    <source>
        <dbReference type="ARBA" id="ARBA00022603"/>
    </source>
</evidence>
<dbReference type="Gene3D" id="3.40.50.150">
    <property type="entry name" value="Vaccinia Virus protein VP39"/>
    <property type="match status" value="1"/>
</dbReference>
<sequence>MPAANFASATIWTGDNLDIMRGMNSACVDLIYLDPPFNSNRTYEAPIGSKAAGASFKDAWTLDDVDVCEHGELADRNPAAYAVIDAARQAHGKGMQSYLVFMAVRLLEMQRILKPAGSIYLHCDPTASHYLKLLMDGIFGKDRFRNEIIWSYRTGGVSKNYFARKHDVLFYYSGGSMFNMQTEKAYTKSKNRKPGLVNYGAGQAMFYEDDNGIYNLVSMRDVWEIPY</sequence>
<dbReference type="InterPro" id="IPR029063">
    <property type="entry name" value="SAM-dependent_MTases_sf"/>
</dbReference>
<comment type="similarity">
    <text evidence="1">Belongs to the N(4)/N(6)-methyltransferase family.</text>
</comment>
<dbReference type="Pfam" id="PF01555">
    <property type="entry name" value="N6_N4_Mtase"/>
    <property type="match status" value="1"/>
</dbReference>
<dbReference type="PROSITE" id="PS00092">
    <property type="entry name" value="N6_MTASE"/>
    <property type="match status" value="1"/>
</dbReference>
<reference evidence="5" key="1">
    <citation type="submission" date="2019-09" db="EMBL/GenBank/DDBJ databases">
        <title>Characterisation of the sponge microbiome using genome-centric metagenomics.</title>
        <authorList>
            <person name="Engelberts J.P."/>
            <person name="Robbins S.J."/>
            <person name="De Goeij J.M."/>
            <person name="Aranda M."/>
            <person name="Bell S.C."/>
            <person name="Webster N.S."/>
        </authorList>
    </citation>
    <scope>NUCLEOTIDE SEQUENCE</scope>
    <source>
        <strain evidence="5">SB0676_bin_10</strain>
    </source>
</reference>
<organism evidence="5">
    <name type="scientific">Synechococcus sp. SB0676_bin_10</name>
    <dbReference type="NCBI Taxonomy" id="2604869"/>
    <lineage>
        <taxon>Bacteria</taxon>
        <taxon>Bacillati</taxon>
        <taxon>Cyanobacteriota</taxon>
        <taxon>Cyanophyceae</taxon>
        <taxon>Synechococcales</taxon>
        <taxon>Synechococcaceae</taxon>
        <taxon>Synechococcus</taxon>
    </lineage>
</organism>
<dbReference type="SUPFAM" id="SSF53335">
    <property type="entry name" value="S-adenosyl-L-methionine-dependent methyltransferases"/>
    <property type="match status" value="1"/>
</dbReference>
<dbReference type="EMBL" id="VYDO01000113">
    <property type="protein sequence ID" value="MYG38045.1"/>
    <property type="molecule type" value="Genomic_DNA"/>
</dbReference>
<dbReference type="GO" id="GO:0032259">
    <property type="term" value="P:methylation"/>
    <property type="evidence" value="ECO:0007669"/>
    <property type="project" value="UniProtKB-KW"/>
</dbReference>
<gene>
    <name evidence="5" type="ORF">F4162_03370</name>
</gene>
<proteinExistence type="inferred from homology"/>
<evidence type="ECO:0000313" key="5">
    <source>
        <dbReference type="EMBL" id="MYG38045.1"/>
    </source>
</evidence>
<dbReference type="GO" id="GO:0003677">
    <property type="term" value="F:DNA binding"/>
    <property type="evidence" value="ECO:0007669"/>
    <property type="project" value="InterPro"/>
</dbReference>
<protein>
    <submittedName>
        <fullName evidence="5">Site-specific DNA-methyltransferase</fullName>
    </submittedName>
</protein>
<evidence type="ECO:0000259" key="4">
    <source>
        <dbReference type="Pfam" id="PF01555"/>
    </source>
</evidence>
<keyword evidence="2 5" id="KW-0489">Methyltransferase</keyword>
<name>A0A6B1F8H2_9SYNE</name>
<feature type="non-terminal residue" evidence="5">
    <location>
        <position position="227"/>
    </location>
</feature>